<dbReference type="InterPro" id="IPR012791">
    <property type="entry name" value="3-oxoacid_CoA-transf_B"/>
</dbReference>
<evidence type="ECO:0000256" key="1">
    <source>
        <dbReference type="ARBA" id="ARBA00022679"/>
    </source>
</evidence>
<reference evidence="2 3" key="1">
    <citation type="submission" date="2019-07" db="EMBL/GenBank/DDBJ databases">
        <title>Genomics analysis of Aphanomyces spp. identifies a new class of oomycete effector associated with host adaptation.</title>
        <authorList>
            <person name="Gaulin E."/>
        </authorList>
    </citation>
    <scope>NUCLEOTIDE SEQUENCE [LARGE SCALE GENOMIC DNA]</scope>
    <source>
        <strain evidence="2 3">ATCC 201684</strain>
    </source>
</reference>
<organism evidence="2 3">
    <name type="scientific">Aphanomyces euteiches</name>
    <dbReference type="NCBI Taxonomy" id="100861"/>
    <lineage>
        <taxon>Eukaryota</taxon>
        <taxon>Sar</taxon>
        <taxon>Stramenopiles</taxon>
        <taxon>Oomycota</taxon>
        <taxon>Saprolegniomycetes</taxon>
        <taxon>Saprolegniales</taxon>
        <taxon>Verrucalvaceae</taxon>
        <taxon>Aphanomyces</taxon>
    </lineage>
</organism>
<dbReference type="InterPro" id="IPR037171">
    <property type="entry name" value="NagB/RpiA_transferase-like"/>
</dbReference>
<dbReference type="FunFam" id="3.40.1080.10:FF:000001">
    <property type="entry name" value="Succinyl-coa:3-ketoacid-coenzyme a transferase subunit b"/>
    <property type="match status" value="1"/>
</dbReference>
<name>A0A6G0WHR4_9STRA</name>
<dbReference type="NCBIfam" id="TIGR02428">
    <property type="entry name" value="pcaJ_scoB_fam"/>
    <property type="match status" value="1"/>
</dbReference>
<dbReference type="Pfam" id="PF01144">
    <property type="entry name" value="CoA_trans"/>
    <property type="match status" value="2"/>
</dbReference>
<dbReference type="SMART" id="SM00882">
    <property type="entry name" value="CoA_trans"/>
    <property type="match status" value="1"/>
</dbReference>
<comment type="caution">
    <text evidence="2">The sequence shown here is derived from an EMBL/GenBank/DDBJ whole genome shotgun (WGS) entry which is preliminary data.</text>
</comment>
<dbReference type="GO" id="GO:0008260">
    <property type="term" value="F:succinyl-CoA:3-oxo-acid CoA-transferase activity"/>
    <property type="evidence" value="ECO:0007669"/>
    <property type="project" value="TreeGrafter"/>
</dbReference>
<dbReference type="Proteomes" id="UP000481153">
    <property type="component" value="Unassembled WGS sequence"/>
</dbReference>
<gene>
    <name evidence="2" type="ORF">Ae201684_015125</name>
</gene>
<evidence type="ECO:0008006" key="4">
    <source>
        <dbReference type="Google" id="ProtNLM"/>
    </source>
</evidence>
<dbReference type="EMBL" id="VJMJ01000210">
    <property type="protein sequence ID" value="KAF0726727.1"/>
    <property type="molecule type" value="Genomic_DNA"/>
</dbReference>
<accession>A0A6G0WHR4</accession>
<dbReference type="PANTHER" id="PTHR13707">
    <property type="entry name" value="KETOACID-COENZYME A TRANSFERASE"/>
    <property type="match status" value="1"/>
</dbReference>
<keyword evidence="3" id="KW-1185">Reference proteome</keyword>
<dbReference type="Gene3D" id="3.40.1080.10">
    <property type="entry name" value="Glutaconate Coenzyme A-transferase"/>
    <property type="match status" value="2"/>
</dbReference>
<proteinExistence type="predicted"/>
<dbReference type="VEuPathDB" id="FungiDB:AeMF1_013045"/>
<dbReference type="AlphaFoldDB" id="A0A6G0WHR4"/>
<dbReference type="InterPro" id="IPR004165">
    <property type="entry name" value="CoA_trans_fam_I"/>
</dbReference>
<evidence type="ECO:0000313" key="3">
    <source>
        <dbReference type="Proteomes" id="UP000481153"/>
    </source>
</evidence>
<sequence>MEEGITGDFALVQAWKGDKDGNLVFRGTTRNFNVDAAKAGKVTIVEVENLVEVGDLHPDEIHVPGVYVQRIFKATKNEKRIERLTVSDNAKSAKITPDRERIIKRAAKELQDGMYVNLGIGLPTLAPNYVPEGVKVVLKSENGLLGMGPYPKMGEQDPDLINAGKETVTYLPGSSTFSSSESFGMIRGGHIHLTILGALQVAQNGDLANWIIPGKMVKGMGGAMDLVGSGDRVVVTMEHNAKNGSAKILKSCKLPLTGKQVVNRIITELTVFDVTPQGLVLIEHAPDVTVDDIRSRTEADFTVSPNLTTME</sequence>
<protein>
    <recommendedName>
        <fullName evidence="4">3-oxoacid CoA-transferase</fullName>
    </recommendedName>
</protein>
<evidence type="ECO:0000313" key="2">
    <source>
        <dbReference type="EMBL" id="KAF0726727.1"/>
    </source>
</evidence>
<dbReference type="SUPFAM" id="SSF100950">
    <property type="entry name" value="NagB/RpiA/CoA transferase-like"/>
    <property type="match status" value="2"/>
</dbReference>
<keyword evidence="1" id="KW-0808">Transferase</keyword>
<dbReference type="PANTHER" id="PTHR13707:SF23">
    <property type="entry name" value="SUCCINYL-COA:3-KETOACID-COENZYME A TRANSFERASE"/>
    <property type="match status" value="1"/>
</dbReference>